<evidence type="ECO:0000313" key="2">
    <source>
        <dbReference type="EMBL" id="OOK81864.1"/>
    </source>
</evidence>
<evidence type="ECO:0000313" key="1">
    <source>
        <dbReference type="EMBL" id="BCI90313.1"/>
    </source>
</evidence>
<reference evidence="4 5" key="1">
    <citation type="submission" date="2017-02" db="EMBL/GenBank/DDBJ databases">
        <title>Complete genome sequences of Mycobacterium kansasii strains isolated from rhesus macaques.</title>
        <authorList>
            <person name="Panda A."/>
            <person name="Nagaraj S."/>
            <person name="Zhao X."/>
            <person name="Tettelin H."/>
            <person name="Detolla L.J."/>
        </authorList>
    </citation>
    <scope>NUCLEOTIDE SEQUENCE [LARGE SCALE GENOMIC DNA]</scope>
    <source>
        <strain evidence="3 4">11-3469</strain>
        <strain evidence="2 5">11-3813</strain>
    </source>
</reference>
<protein>
    <submittedName>
        <fullName evidence="2">Uncharacterized protein</fullName>
    </submittedName>
</protein>
<organism evidence="2 5">
    <name type="scientific">Mycobacterium kansasii</name>
    <dbReference type="NCBI Taxonomy" id="1768"/>
    <lineage>
        <taxon>Bacteria</taxon>
        <taxon>Bacillati</taxon>
        <taxon>Actinomycetota</taxon>
        <taxon>Actinomycetes</taxon>
        <taxon>Mycobacteriales</taxon>
        <taxon>Mycobacteriaceae</taxon>
        <taxon>Mycobacterium</taxon>
    </lineage>
</organism>
<name>A0A1V3XRK2_MYCKA</name>
<dbReference type="RefSeq" id="WP_023371981.1">
    <property type="nucleotide sequence ID" value="NZ_BLYZ01000001.1"/>
</dbReference>
<dbReference type="GeneID" id="42539974"/>
<accession>A0A1V3XRK2</accession>
<dbReference type="AlphaFoldDB" id="A0A1V3XRK2"/>
<gene>
    <name evidence="3" type="ORF">BZL29_0795</name>
    <name evidence="2" type="ORF">BZL30_1127</name>
    <name evidence="1" type="ORF">NIIDMKKI_55190</name>
</gene>
<sequence>MAGSVIDGAVEAVELDRLGFENACGAVGMTKEHPLQQLIRRLWACRDQKHWSEVVP</sequence>
<evidence type="ECO:0000313" key="5">
    <source>
        <dbReference type="Proteomes" id="UP000189229"/>
    </source>
</evidence>
<reference evidence="1 6" key="2">
    <citation type="submission" date="2020-07" db="EMBL/GenBank/DDBJ databases">
        <title>Mycobacterium kansasii (former subtype) with zoonotic potential isolated from diseased indoor pet cat, Japan.</title>
        <authorList>
            <person name="Fukano H."/>
            <person name="Terazono T."/>
            <person name="Hoshino Y."/>
        </authorList>
    </citation>
    <scope>NUCLEOTIDE SEQUENCE [LARGE SCALE GENOMIC DNA]</scope>
    <source>
        <strain evidence="1 6">Kuro-I</strain>
    </source>
</reference>
<evidence type="ECO:0000313" key="4">
    <source>
        <dbReference type="Proteomes" id="UP000188532"/>
    </source>
</evidence>
<dbReference type="Proteomes" id="UP000516380">
    <property type="component" value="Chromosome"/>
</dbReference>
<dbReference type="Proteomes" id="UP000188532">
    <property type="component" value="Unassembled WGS sequence"/>
</dbReference>
<dbReference type="Proteomes" id="UP000189229">
    <property type="component" value="Unassembled WGS sequence"/>
</dbReference>
<keyword evidence="6" id="KW-1185">Reference proteome</keyword>
<dbReference type="EMBL" id="MVBM01000001">
    <property type="protein sequence ID" value="OOK81864.1"/>
    <property type="molecule type" value="Genomic_DNA"/>
</dbReference>
<proteinExistence type="predicted"/>
<dbReference type="EMBL" id="AP023343">
    <property type="protein sequence ID" value="BCI90313.1"/>
    <property type="molecule type" value="Genomic_DNA"/>
</dbReference>
<dbReference type="EMBL" id="MVBN01000001">
    <property type="protein sequence ID" value="OOK83658.1"/>
    <property type="molecule type" value="Genomic_DNA"/>
</dbReference>
<evidence type="ECO:0000313" key="6">
    <source>
        <dbReference type="Proteomes" id="UP000516380"/>
    </source>
</evidence>
<evidence type="ECO:0000313" key="3">
    <source>
        <dbReference type="EMBL" id="OOK83658.1"/>
    </source>
</evidence>